<feature type="chain" id="PRO_5046512570" evidence="1">
    <location>
        <begin position="22"/>
        <end position="240"/>
    </location>
</feature>
<keyword evidence="3" id="KW-0378">Hydrolase</keyword>
<evidence type="ECO:0000313" key="4">
    <source>
        <dbReference type="Proteomes" id="UP001354971"/>
    </source>
</evidence>
<dbReference type="Proteomes" id="UP001354971">
    <property type="component" value="Unassembled WGS sequence"/>
</dbReference>
<keyword evidence="3" id="KW-0645">Protease</keyword>
<dbReference type="EMBL" id="JAZDRP010000001">
    <property type="protein sequence ID" value="MEE2524786.1"/>
    <property type="molecule type" value="Genomic_DNA"/>
</dbReference>
<comment type="caution">
    <text evidence="3">The sequence shown here is derived from an EMBL/GenBank/DDBJ whole genome shotgun (WGS) entry which is preliminary data.</text>
</comment>
<dbReference type="GO" id="GO:0006508">
    <property type="term" value="P:proteolysis"/>
    <property type="evidence" value="ECO:0007669"/>
    <property type="project" value="UniProtKB-KW"/>
</dbReference>
<reference evidence="3 4" key="1">
    <citation type="submission" date="2024-01" db="EMBL/GenBank/DDBJ databases">
        <title>Hyphobacterium bacterium isolated from marine sediment.</title>
        <authorList>
            <person name="Zhao S."/>
        </authorList>
    </citation>
    <scope>NUCLEOTIDE SEQUENCE [LARGE SCALE GENOMIC DNA]</scope>
    <source>
        <strain evidence="4">HN65</strain>
    </source>
</reference>
<dbReference type="RefSeq" id="WP_330197454.1">
    <property type="nucleotide sequence ID" value="NZ_JAZDRP010000001.1"/>
</dbReference>
<evidence type="ECO:0000256" key="1">
    <source>
        <dbReference type="SAM" id="SignalP"/>
    </source>
</evidence>
<sequence>MLSLIASAALTATLSADPVSAEFQSNEHHTFSAEEIALIDARLDAVHAEVEAVYPALADTVSVTVIPVHRPALDALGGVTGRAERPGELVVEISVTYPGGIEAAVETGLRTTMAHELHHTVRGWTMQGNHYGHGIQIAVINEGLATVAAEEITGAVNASDLPPENIEEWAEEVLALPQRSNYGEWMFMHPDGREAIGYRTGRWVVRQAMERSGLTIEELTDRSPAAIWALAGFDWDRTMR</sequence>
<accession>A0ABU7LLJ1</accession>
<feature type="domain" description="DUF2268" evidence="2">
    <location>
        <begin position="107"/>
        <end position="227"/>
    </location>
</feature>
<name>A0ABU7LLJ1_9PROT</name>
<feature type="signal peptide" evidence="1">
    <location>
        <begin position="1"/>
        <end position="21"/>
    </location>
</feature>
<evidence type="ECO:0000259" key="2">
    <source>
        <dbReference type="Pfam" id="PF10026"/>
    </source>
</evidence>
<keyword evidence="1" id="KW-0732">Signal</keyword>
<proteinExistence type="predicted"/>
<evidence type="ECO:0000313" key="3">
    <source>
        <dbReference type="EMBL" id="MEE2524786.1"/>
    </source>
</evidence>
<dbReference type="GO" id="GO:0008233">
    <property type="term" value="F:peptidase activity"/>
    <property type="evidence" value="ECO:0007669"/>
    <property type="project" value="UniProtKB-KW"/>
</dbReference>
<dbReference type="Pfam" id="PF10026">
    <property type="entry name" value="DUF2268"/>
    <property type="match status" value="1"/>
</dbReference>
<dbReference type="InterPro" id="IPR018728">
    <property type="entry name" value="DUF2268"/>
</dbReference>
<gene>
    <name evidence="3" type="ORF">V0U79_00275</name>
</gene>
<protein>
    <submittedName>
        <fullName evidence="3">DUF2268 domain-containing putative Zn-dependent protease</fullName>
    </submittedName>
</protein>
<keyword evidence="4" id="KW-1185">Reference proteome</keyword>
<organism evidence="3 4">
    <name type="scientific">Hyphobacterium lacteum</name>
    <dbReference type="NCBI Taxonomy" id="3116575"/>
    <lineage>
        <taxon>Bacteria</taxon>
        <taxon>Pseudomonadati</taxon>
        <taxon>Pseudomonadota</taxon>
        <taxon>Alphaproteobacteria</taxon>
        <taxon>Maricaulales</taxon>
        <taxon>Maricaulaceae</taxon>
        <taxon>Hyphobacterium</taxon>
    </lineage>
</organism>